<organism evidence="1 2">
    <name type="scientific">Dreissena polymorpha</name>
    <name type="common">Zebra mussel</name>
    <name type="synonym">Mytilus polymorpha</name>
    <dbReference type="NCBI Taxonomy" id="45954"/>
    <lineage>
        <taxon>Eukaryota</taxon>
        <taxon>Metazoa</taxon>
        <taxon>Spiralia</taxon>
        <taxon>Lophotrochozoa</taxon>
        <taxon>Mollusca</taxon>
        <taxon>Bivalvia</taxon>
        <taxon>Autobranchia</taxon>
        <taxon>Heteroconchia</taxon>
        <taxon>Euheterodonta</taxon>
        <taxon>Imparidentia</taxon>
        <taxon>Neoheterodontei</taxon>
        <taxon>Myida</taxon>
        <taxon>Dreissenoidea</taxon>
        <taxon>Dreissenidae</taxon>
        <taxon>Dreissena</taxon>
    </lineage>
</organism>
<dbReference type="Proteomes" id="UP000828390">
    <property type="component" value="Unassembled WGS sequence"/>
</dbReference>
<name>A0A9D4BH57_DREPO</name>
<reference evidence="1" key="1">
    <citation type="journal article" date="2019" name="bioRxiv">
        <title>The Genome of the Zebra Mussel, Dreissena polymorpha: A Resource for Invasive Species Research.</title>
        <authorList>
            <person name="McCartney M.A."/>
            <person name="Auch B."/>
            <person name="Kono T."/>
            <person name="Mallez S."/>
            <person name="Zhang Y."/>
            <person name="Obille A."/>
            <person name="Becker A."/>
            <person name="Abrahante J.E."/>
            <person name="Garbe J."/>
            <person name="Badalamenti J.P."/>
            <person name="Herman A."/>
            <person name="Mangelson H."/>
            <person name="Liachko I."/>
            <person name="Sullivan S."/>
            <person name="Sone E.D."/>
            <person name="Koren S."/>
            <person name="Silverstein K.A.T."/>
            <person name="Beckman K.B."/>
            <person name="Gohl D.M."/>
        </authorList>
    </citation>
    <scope>NUCLEOTIDE SEQUENCE</scope>
    <source>
        <strain evidence="1">Duluth1</strain>
        <tissue evidence="1">Whole animal</tissue>
    </source>
</reference>
<proteinExistence type="predicted"/>
<keyword evidence="2" id="KW-1185">Reference proteome</keyword>
<sequence>MKTSNGTVTLPLYSPNGQDIRDCNDEMSVLTSAVEANTQYESFQRLILSENLGSRAMSMSQEHLQSSSPDYEIPMLHNPQSMNIMQSEPWTFLDEIKPANQKDSLLLPLQPTIGCRVRSTFHLNLAQSEYIVRSATRNPYPLTVHRCLPAVQLRPVGCLYPSRSACCTTEAGRLLVPLKVCLLYN</sequence>
<protein>
    <submittedName>
        <fullName evidence="1">Uncharacterized protein</fullName>
    </submittedName>
</protein>
<reference evidence="1" key="2">
    <citation type="submission" date="2020-11" db="EMBL/GenBank/DDBJ databases">
        <authorList>
            <person name="McCartney M.A."/>
            <person name="Auch B."/>
            <person name="Kono T."/>
            <person name="Mallez S."/>
            <person name="Becker A."/>
            <person name="Gohl D.M."/>
            <person name="Silverstein K.A.T."/>
            <person name="Koren S."/>
            <person name="Bechman K.B."/>
            <person name="Herman A."/>
            <person name="Abrahante J.E."/>
            <person name="Garbe J."/>
        </authorList>
    </citation>
    <scope>NUCLEOTIDE SEQUENCE</scope>
    <source>
        <strain evidence="1">Duluth1</strain>
        <tissue evidence="1">Whole animal</tissue>
    </source>
</reference>
<dbReference type="AlphaFoldDB" id="A0A9D4BH57"/>
<accession>A0A9D4BH57</accession>
<gene>
    <name evidence="1" type="ORF">DPMN_080830</name>
</gene>
<evidence type="ECO:0000313" key="1">
    <source>
        <dbReference type="EMBL" id="KAH3693398.1"/>
    </source>
</evidence>
<evidence type="ECO:0000313" key="2">
    <source>
        <dbReference type="Proteomes" id="UP000828390"/>
    </source>
</evidence>
<comment type="caution">
    <text evidence="1">The sequence shown here is derived from an EMBL/GenBank/DDBJ whole genome shotgun (WGS) entry which is preliminary data.</text>
</comment>
<dbReference type="EMBL" id="JAIWYP010000016">
    <property type="protein sequence ID" value="KAH3693398.1"/>
    <property type="molecule type" value="Genomic_DNA"/>
</dbReference>